<evidence type="ECO:0000259" key="4">
    <source>
        <dbReference type="Pfam" id="PF08392"/>
    </source>
</evidence>
<dbReference type="InterPro" id="IPR016039">
    <property type="entry name" value="Thiolase-like"/>
</dbReference>
<dbReference type="GO" id="GO:0009922">
    <property type="term" value="F:fatty acid elongase activity"/>
    <property type="evidence" value="ECO:0007669"/>
    <property type="project" value="UniProtKB-EC"/>
</dbReference>
<dbReference type="SUPFAM" id="SSF53901">
    <property type="entry name" value="Thiolase-like"/>
    <property type="match status" value="1"/>
</dbReference>
<accession>A0A8S9FTS1</accession>
<proteinExistence type="predicted"/>
<evidence type="ECO:0000313" key="5">
    <source>
        <dbReference type="EMBL" id="KAF2534122.1"/>
    </source>
</evidence>
<dbReference type="AlphaFoldDB" id="A0A8S9FTS1"/>
<protein>
    <recommendedName>
        <fullName evidence="4">FAE domain-containing protein</fullName>
    </recommendedName>
</protein>
<gene>
    <name evidence="5" type="ORF">F2Q70_00029738</name>
</gene>
<keyword evidence="1" id="KW-0012">Acyltransferase</keyword>
<feature type="region of interest" description="Disordered" evidence="3">
    <location>
        <begin position="419"/>
        <end position="441"/>
    </location>
</feature>
<organism evidence="5">
    <name type="scientific">Brassica cretica</name>
    <name type="common">Mustard</name>
    <dbReference type="NCBI Taxonomy" id="69181"/>
    <lineage>
        <taxon>Eukaryota</taxon>
        <taxon>Viridiplantae</taxon>
        <taxon>Streptophyta</taxon>
        <taxon>Embryophyta</taxon>
        <taxon>Tracheophyta</taxon>
        <taxon>Spermatophyta</taxon>
        <taxon>Magnoliopsida</taxon>
        <taxon>eudicotyledons</taxon>
        <taxon>Gunneridae</taxon>
        <taxon>Pentapetalae</taxon>
        <taxon>rosids</taxon>
        <taxon>malvids</taxon>
        <taxon>Brassicales</taxon>
        <taxon>Brassicaceae</taxon>
        <taxon>Brassiceae</taxon>
        <taxon>Brassica</taxon>
    </lineage>
</organism>
<evidence type="ECO:0000256" key="1">
    <source>
        <dbReference type="ARBA" id="ARBA00023315"/>
    </source>
</evidence>
<feature type="compositionally biased region" description="Polar residues" evidence="3">
    <location>
        <begin position="419"/>
        <end position="433"/>
    </location>
</feature>
<evidence type="ECO:0000256" key="3">
    <source>
        <dbReference type="SAM" id="MobiDB-lite"/>
    </source>
</evidence>
<dbReference type="GO" id="GO:0006633">
    <property type="term" value="P:fatty acid biosynthetic process"/>
    <property type="evidence" value="ECO:0007669"/>
    <property type="project" value="InterPro"/>
</dbReference>
<dbReference type="EMBL" id="QGKY02002305">
    <property type="protein sequence ID" value="KAF2534122.1"/>
    <property type="molecule type" value="Genomic_DNA"/>
</dbReference>
<dbReference type="PANTHER" id="PTHR31561">
    <property type="entry name" value="3-KETOACYL-COA SYNTHASE"/>
    <property type="match status" value="1"/>
</dbReference>
<dbReference type="InterPro" id="IPR012392">
    <property type="entry name" value="3-ktacl-CoA_syn"/>
</dbReference>
<name>A0A8S9FTS1_BRACR</name>
<reference evidence="5" key="1">
    <citation type="submission" date="2019-12" db="EMBL/GenBank/DDBJ databases">
        <title>Genome sequencing and annotation of Brassica cretica.</title>
        <authorList>
            <person name="Studholme D.J."/>
            <person name="Sarris P.F."/>
        </authorList>
    </citation>
    <scope>NUCLEOTIDE SEQUENCE</scope>
    <source>
        <strain evidence="5">PFS-102/07</strain>
        <tissue evidence="5">Leaf</tissue>
    </source>
</reference>
<dbReference type="Pfam" id="PF08392">
    <property type="entry name" value="FAE1_CUT1_RppA"/>
    <property type="match status" value="1"/>
</dbReference>
<comment type="catalytic activity">
    <reaction evidence="2">
        <text>a very-long-chain acyl-CoA + malonyl-CoA + H(+) = a very-long-chain 3-oxoacyl-CoA + CO2 + CoA</text>
        <dbReference type="Rhea" id="RHEA:32727"/>
        <dbReference type="ChEBI" id="CHEBI:15378"/>
        <dbReference type="ChEBI" id="CHEBI:16526"/>
        <dbReference type="ChEBI" id="CHEBI:57287"/>
        <dbReference type="ChEBI" id="CHEBI:57384"/>
        <dbReference type="ChEBI" id="CHEBI:90725"/>
        <dbReference type="ChEBI" id="CHEBI:90736"/>
        <dbReference type="EC" id="2.3.1.199"/>
    </reaction>
</comment>
<keyword evidence="1" id="KW-0808">Transferase</keyword>
<sequence>MVALSMKGSGINLEDLQNFFHHNLETITLLSFPLLFLLTIYMLSRPKPVYLVDFSCYLPPSHLKVSVKTLMEHARRAREAGVCWKNKENDYLIEFQQKILERSGLGQETCIPEGLQCFPLQQGMAASRKETAEVIFGALDNLFRNTGVKPGEIGILVVNSSTFNPTPSLASMIVNKYKLRDNIKSLNLGGMGCSAGVIAIDVAKGLLQVHRNTYAIVVSTENITQNLYLGKNKSMLVTNCLFRVGGAAILLSNRSRDRARAKRFRKEIGDVNYTTKSLRAATAFTWRLFQQANKPSDRRFTPKISMVMENGDRVAYSSQEEIHFNAGYLLGVLGDVRREFTGVVYHKVVHSWQWNGAGQAPSGLVEEIADYVRMKEGYAASHWVGPGQGDRPWPEYYELDPVLQIKETHIIGTHLMRPSNQQLNQRSTQSPTQPAKAPNRT</sequence>
<dbReference type="InterPro" id="IPR013601">
    <property type="entry name" value="FAE1_typ3_polyketide_synth"/>
</dbReference>
<dbReference type="GO" id="GO:0016020">
    <property type="term" value="C:membrane"/>
    <property type="evidence" value="ECO:0007669"/>
    <property type="project" value="InterPro"/>
</dbReference>
<evidence type="ECO:0000256" key="2">
    <source>
        <dbReference type="ARBA" id="ARBA00047375"/>
    </source>
</evidence>
<feature type="domain" description="FAE" evidence="4">
    <location>
        <begin position="42"/>
        <end position="262"/>
    </location>
</feature>
<comment type="caution">
    <text evidence="5">The sequence shown here is derived from an EMBL/GenBank/DDBJ whole genome shotgun (WGS) entry which is preliminary data.</text>
</comment>
<dbReference type="Gene3D" id="3.40.47.10">
    <property type="match status" value="1"/>
</dbReference>